<proteinExistence type="predicted"/>
<comment type="caution">
    <text evidence="1">The sequence shown here is derived from an EMBL/GenBank/DDBJ whole genome shotgun (WGS) entry which is preliminary data.</text>
</comment>
<dbReference type="EMBL" id="CAJVPM010002300">
    <property type="protein sequence ID" value="CAG8483812.1"/>
    <property type="molecule type" value="Genomic_DNA"/>
</dbReference>
<evidence type="ECO:0000313" key="1">
    <source>
        <dbReference type="EMBL" id="CAG8483812.1"/>
    </source>
</evidence>
<dbReference type="Proteomes" id="UP000789860">
    <property type="component" value="Unassembled WGS sequence"/>
</dbReference>
<reference evidence="1" key="1">
    <citation type="submission" date="2021-06" db="EMBL/GenBank/DDBJ databases">
        <authorList>
            <person name="Kallberg Y."/>
            <person name="Tangrot J."/>
            <person name="Rosling A."/>
        </authorList>
    </citation>
    <scope>NUCLEOTIDE SEQUENCE</scope>
    <source>
        <strain evidence="1">AU212A</strain>
    </source>
</reference>
<organism evidence="1 2">
    <name type="scientific">Scutellospora calospora</name>
    <dbReference type="NCBI Taxonomy" id="85575"/>
    <lineage>
        <taxon>Eukaryota</taxon>
        <taxon>Fungi</taxon>
        <taxon>Fungi incertae sedis</taxon>
        <taxon>Mucoromycota</taxon>
        <taxon>Glomeromycotina</taxon>
        <taxon>Glomeromycetes</taxon>
        <taxon>Diversisporales</taxon>
        <taxon>Gigasporaceae</taxon>
        <taxon>Scutellospora</taxon>
    </lineage>
</organism>
<sequence>VQKESQSHIKVDQCISNSVTMLKRSRQELQNSDLNKAVVLFTNSINESSENIKNQEKLSNREHIFYNKFLYIIAIRKIGGRNQYQYYKISNKYEVETNLSGLPVRCKTGYQQIGNIIYTVSCVNSDDNMVSSSSITLASDARTQFLMDVCNKPNNVSLEYFYLALILIVYTKQELRYLLIVNDLT</sequence>
<protein>
    <submittedName>
        <fullName evidence="1">11441_t:CDS:1</fullName>
    </submittedName>
</protein>
<feature type="non-terminal residue" evidence="1">
    <location>
        <position position="1"/>
    </location>
</feature>
<gene>
    <name evidence="1" type="ORF">SCALOS_LOCUS2537</name>
</gene>
<name>A0ACA9KNI4_9GLOM</name>
<evidence type="ECO:0000313" key="2">
    <source>
        <dbReference type="Proteomes" id="UP000789860"/>
    </source>
</evidence>
<keyword evidence="2" id="KW-1185">Reference proteome</keyword>
<accession>A0ACA9KNI4</accession>